<dbReference type="InterPro" id="IPR008407">
    <property type="entry name" value="Brnchd-chn_aa_trnsp_AzlD"/>
</dbReference>
<keyword evidence="1" id="KW-0812">Transmembrane</keyword>
<keyword evidence="1" id="KW-1133">Transmembrane helix</keyword>
<evidence type="ECO:0000313" key="2">
    <source>
        <dbReference type="EMBL" id="EMS73754.1"/>
    </source>
</evidence>
<dbReference type="PIRSF" id="PIRSF003203">
    <property type="entry name" value="AzlD"/>
    <property type="match status" value="1"/>
</dbReference>
<evidence type="ECO:0000313" key="3">
    <source>
        <dbReference type="Proteomes" id="UP000014155"/>
    </source>
</evidence>
<keyword evidence="1" id="KW-0472">Membrane</keyword>
<dbReference type="AlphaFoldDB" id="S0FX75"/>
<feature type="transmembrane region" description="Helical" evidence="1">
    <location>
        <begin position="70"/>
        <end position="87"/>
    </location>
</feature>
<dbReference type="PATRIC" id="fig|1195236.3.peg.478"/>
<dbReference type="Pfam" id="PF05437">
    <property type="entry name" value="AzlD"/>
    <property type="match status" value="1"/>
</dbReference>
<reference evidence="2 3" key="1">
    <citation type="journal article" date="2013" name="Genome Announc.">
        <title>Draft Genome Sequence of the Cellulolytic, Mesophilic, Anaerobic Bacterium Clostridium termitidis Strain CT1112 (DSM 5398).</title>
        <authorList>
            <person name="Lal S."/>
            <person name="Ramachandran U."/>
            <person name="Zhang X."/>
            <person name="Munir R."/>
            <person name="Sparling R."/>
            <person name="Levin D.B."/>
        </authorList>
    </citation>
    <scope>NUCLEOTIDE SEQUENCE [LARGE SCALE GENOMIC DNA]</scope>
    <source>
        <strain evidence="2 3">CT1112</strain>
    </source>
</reference>
<sequence length="110" mass="12533">MILSPFQTFITIIMLMLGTMCTRFLPFIFFRADRATPQYVQRLSRVLPYAVIGLLVVYCLKGVSFTSSPFGLPEFISILIIAVLHVWKKNTLLSIFAGTASYMLLIQFIF</sequence>
<dbReference type="eggNOG" id="COG1687">
    <property type="taxonomic scope" value="Bacteria"/>
</dbReference>
<protein>
    <submittedName>
        <fullName evidence="2">Putative branched-chain amino acid permeases (Azaleucine resistance)</fullName>
    </submittedName>
</protein>
<dbReference type="RefSeq" id="WP_004623545.1">
    <property type="nucleotide sequence ID" value="NZ_AORV01000015.1"/>
</dbReference>
<proteinExistence type="predicted"/>
<gene>
    <name evidence="2" type="ORF">CTER_0178</name>
</gene>
<dbReference type="Proteomes" id="UP000014155">
    <property type="component" value="Unassembled WGS sequence"/>
</dbReference>
<feature type="transmembrane region" description="Helical" evidence="1">
    <location>
        <begin position="46"/>
        <end position="64"/>
    </location>
</feature>
<dbReference type="EMBL" id="AORV01000015">
    <property type="protein sequence ID" value="EMS73754.1"/>
    <property type="molecule type" value="Genomic_DNA"/>
</dbReference>
<dbReference type="STRING" id="1195236.CTER_0178"/>
<feature type="transmembrane region" description="Helical" evidence="1">
    <location>
        <begin position="92"/>
        <end position="109"/>
    </location>
</feature>
<organism evidence="2 3">
    <name type="scientific">Ruminiclostridium cellobioparum subsp. termitidis CT1112</name>
    <dbReference type="NCBI Taxonomy" id="1195236"/>
    <lineage>
        <taxon>Bacteria</taxon>
        <taxon>Bacillati</taxon>
        <taxon>Bacillota</taxon>
        <taxon>Clostridia</taxon>
        <taxon>Eubacteriales</taxon>
        <taxon>Oscillospiraceae</taxon>
        <taxon>Ruminiclostridium</taxon>
    </lineage>
</organism>
<accession>S0FX75</accession>
<comment type="caution">
    <text evidence="2">The sequence shown here is derived from an EMBL/GenBank/DDBJ whole genome shotgun (WGS) entry which is preliminary data.</text>
</comment>
<feature type="transmembrane region" description="Helical" evidence="1">
    <location>
        <begin position="6"/>
        <end position="25"/>
    </location>
</feature>
<keyword evidence="3" id="KW-1185">Reference proteome</keyword>
<evidence type="ECO:0000256" key="1">
    <source>
        <dbReference type="SAM" id="Phobius"/>
    </source>
</evidence>
<name>S0FX75_RUMCE</name>